<feature type="transmembrane region" description="Helical" evidence="17">
    <location>
        <begin position="477"/>
        <end position="498"/>
    </location>
</feature>
<keyword evidence="6" id="KW-1003">Cell membrane</keyword>
<organism evidence="19 20">
    <name type="scientific">Candidatus Contendobacter odensis Run_B_J11</name>
    <dbReference type="NCBI Taxonomy" id="1400861"/>
    <lineage>
        <taxon>Bacteria</taxon>
        <taxon>Pseudomonadati</taxon>
        <taxon>Pseudomonadota</taxon>
        <taxon>Gammaproteobacteria</taxon>
        <taxon>Candidatus Competibacteraceae</taxon>
        <taxon>Candidatus Contendibacter</taxon>
    </lineage>
</organism>
<feature type="transmembrane region" description="Helical" evidence="17">
    <location>
        <begin position="335"/>
        <end position="356"/>
    </location>
</feature>
<dbReference type="InterPro" id="IPR036097">
    <property type="entry name" value="HisK_dim/P_sf"/>
</dbReference>
<dbReference type="InterPro" id="IPR004358">
    <property type="entry name" value="Sig_transdc_His_kin-like_C"/>
</dbReference>
<dbReference type="SUPFAM" id="SSF47384">
    <property type="entry name" value="Homodimeric domain of signal transducing histidine kinase"/>
    <property type="match status" value="1"/>
</dbReference>
<dbReference type="FunFam" id="1.10.287.130:FF:000001">
    <property type="entry name" value="Two-component sensor histidine kinase"/>
    <property type="match status" value="1"/>
</dbReference>
<feature type="coiled-coil region" evidence="16">
    <location>
        <begin position="647"/>
        <end position="688"/>
    </location>
</feature>
<evidence type="ECO:0000256" key="11">
    <source>
        <dbReference type="ARBA" id="ARBA00022777"/>
    </source>
</evidence>
<reference evidence="19 20" key="1">
    <citation type="journal article" date="2014" name="ISME J.">
        <title>Candidatus Competibacter-lineage genomes retrieved from metagenomes reveal functional metabolic diversity.</title>
        <authorList>
            <person name="McIlroy S.J."/>
            <person name="Albertsen M."/>
            <person name="Andresen E.K."/>
            <person name="Saunders A.M."/>
            <person name="Kristiansen R."/>
            <person name="Stokholm-Bjerregaard M."/>
            <person name="Nielsen K.L."/>
            <person name="Nielsen P.H."/>
        </authorList>
    </citation>
    <scope>NUCLEOTIDE SEQUENCE [LARGE SCALE GENOMIC DNA]</scope>
    <source>
        <strain evidence="19 20">Run_B_J11</strain>
    </source>
</reference>
<dbReference type="GO" id="GO:0005886">
    <property type="term" value="C:plasma membrane"/>
    <property type="evidence" value="ECO:0007669"/>
    <property type="project" value="UniProtKB-SubCell"/>
</dbReference>
<evidence type="ECO:0000256" key="17">
    <source>
        <dbReference type="SAM" id="Phobius"/>
    </source>
</evidence>
<sequence length="907" mass="99695">MLGDGVIIASALVYMGLLFGIAYYGDQRADAGRSIIANPYIYTLSLAIYCTAWTFYGSVGLAAASGVDFLPIYLGPTLMAVLFWFVLRRIVRITKAHRITSIADFVASRYGKSGLLAGMVTVIAVLGVLPYISIQLKAIATSFNVLRLYPAVTMPAASAQQAVWMDTTFYVALVLVVFAILFGTRHIDNTERHEGMVAAVAFESLFKLVVFVLVGAVVTFGMFNGPGDLFRQAATQPNLAALMRFDVVPGGYGGWLSLTFLAMMAFLFLPRQFQVLVVENVDETHLRKAIWLFPLYLLLINLFVLPIALGGRLIFSNGGVDADTFVLALPMAQHLPDLALLVFLGGLSAAISMILFETVTLSTMVCNDLVMPILLRANPRWLAGRADLSGLLLGIRRTGIAAVILLGYLYFRFVGESYALVASGLISFAAAAQFAPPILIGLYWKRASRLGALIGLSGGFLIWAYTLLLPAMAHSGWISAAFIEHGPFGLAMLKPYALFGLAGLDRYMHAVFWSMLFNIGGLVLGSMLGKPDTIEQVQGSQFVGILERKRHDGDSLLWRGVVETAELHELLARFIGPHRANEAFDRYAREHDTDSLQADSRLIHYTERLLAGAIGAASARVMISSIVMGEVLSIEEVMTILDESTQVIEYSRRLEQKSRELEAASAELQEANNRLRALDRLKDEFISTVTHELRTPLTSIRAFSEILLANPDMEAEQCSKFLGIIVKESERLTRLINQVLDMAKIDSDRVEWRIDQVDLRALIEDAINSTSQLFRDKAVVLQAELGHHPVMVAGDHDRLTQVIINLLSNAVKFCPEQSGEVIIRLPSLADTCRIEVIDNGPGIARDQHKLIFEKFHQVNDVLAGKPKGTGLGLPISQKIVEHHHGHIWVESEIGQGATFIVELPRNG</sequence>
<dbReference type="EMBL" id="CBTK010000286">
    <property type="protein sequence ID" value="CDH47005.1"/>
    <property type="molecule type" value="Genomic_DNA"/>
</dbReference>
<dbReference type="PROSITE" id="PS50283">
    <property type="entry name" value="NA_SOLUT_SYMP_3"/>
    <property type="match status" value="1"/>
</dbReference>
<gene>
    <name evidence="19" type="ORF">BN874_690055</name>
</gene>
<dbReference type="Pfam" id="PF00512">
    <property type="entry name" value="HisKA"/>
    <property type="match status" value="1"/>
</dbReference>
<dbReference type="InterPro" id="IPR001734">
    <property type="entry name" value="Na/solute_symporter"/>
</dbReference>
<evidence type="ECO:0000313" key="20">
    <source>
        <dbReference type="Proteomes" id="UP000019184"/>
    </source>
</evidence>
<dbReference type="Gene3D" id="3.30.565.10">
    <property type="entry name" value="Histidine kinase-like ATPase, C-terminal domain"/>
    <property type="match status" value="1"/>
</dbReference>
<dbReference type="PROSITE" id="PS50109">
    <property type="entry name" value="HIS_KIN"/>
    <property type="match status" value="1"/>
</dbReference>
<keyword evidence="11 19" id="KW-0418">Kinase</keyword>
<evidence type="ECO:0000256" key="5">
    <source>
        <dbReference type="ARBA" id="ARBA00012438"/>
    </source>
</evidence>
<proteinExistence type="inferred from homology"/>
<comment type="subcellular location">
    <subcellularLocation>
        <location evidence="2">Cell membrane</location>
    </subcellularLocation>
    <subcellularLocation>
        <location evidence="3">Membrane raft</location>
        <topology evidence="3">Multi-pass membrane protein</topology>
    </subcellularLocation>
</comment>
<evidence type="ECO:0000256" key="7">
    <source>
        <dbReference type="ARBA" id="ARBA00022553"/>
    </source>
</evidence>
<evidence type="ECO:0000256" key="4">
    <source>
        <dbReference type="ARBA" id="ARBA00006434"/>
    </source>
</evidence>
<accession>A0A7U7GEN9</accession>
<evidence type="ECO:0000313" key="19">
    <source>
        <dbReference type="EMBL" id="CDH47005.1"/>
    </source>
</evidence>
<feature type="transmembrane region" description="Helical" evidence="17">
    <location>
        <begin position="115"/>
        <end position="134"/>
    </location>
</feature>
<dbReference type="EC" id="2.7.13.3" evidence="5"/>
<comment type="catalytic activity">
    <reaction evidence="1">
        <text>ATP + protein L-histidine = ADP + protein N-phospho-L-histidine.</text>
        <dbReference type="EC" id="2.7.13.3"/>
    </reaction>
</comment>
<dbReference type="PANTHER" id="PTHR43711">
    <property type="entry name" value="TWO-COMPONENT HISTIDINE KINASE"/>
    <property type="match status" value="1"/>
</dbReference>
<dbReference type="AlphaFoldDB" id="A0A7U7GEN9"/>
<feature type="transmembrane region" description="Helical" evidence="17">
    <location>
        <begin position="205"/>
        <end position="223"/>
    </location>
</feature>
<evidence type="ECO:0000256" key="6">
    <source>
        <dbReference type="ARBA" id="ARBA00022475"/>
    </source>
</evidence>
<evidence type="ECO:0000256" key="15">
    <source>
        <dbReference type="ARBA" id="ARBA00023136"/>
    </source>
</evidence>
<dbReference type="OrthoDB" id="9764438at2"/>
<dbReference type="InterPro" id="IPR003594">
    <property type="entry name" value="HATPase_dom"/>
</dbReference>
<evidence type="ECO:0000256" key="1">
    <source>
        <dbReference type="ARBA" id="ARBA00000085"/>
    </source>
</evidence>
<dbReference type="SMART" id="SM00387">
    <property type="entry name" value="HATPase_c"/>
    <property type="match status" value="1"/>
</dbReference>
<dbReference type="Pfam" id="PF02518">
    <property type="entry name" value="HATPase_c"/>
    <property type="match status" value="1"/>
</dbReference>
<evidence type="ECO:0000256" key="16">
    <source>
        <dbReference type="SAM" id="Coils"/>
    </source>
</evidence>
<comment type="similarity">
    <text evidence="4">Belongs to the sodium:solute symporter (SSF) (TC 2.A.21) family.</text>
</comment>
<dbReference type="SMART" id="SM00388">
    <property type="entry name" value="HisKA"/>
    <property type="match status" value="1"/>
</dbReference>
<feature type="transmembrane region" description="Helical" evidence="17">
    <location>
        <begin position="510"/>
        <end position="528"/>
    </location>
</feature>
<evidence type="ECO:0000256" key="14">
    <source>
        <dbReference type="ARBA" id="ARBA00023012"/>
    </source>
</evidence>
<dbReference type="CDD" id="cd00082">
    <property type="entry name" value="HisKA"/>
    <property type="match status" value="1"/>
</dbReference>
<keyword evidence="20" id="KW-1185">Reference proteome</keyword>
<dbReference type="InterPro" id="IPR050736">
    <property type="entry name" value="Sensor_HK_Regulatory"/>
</dbReference>
<evidence type="ECO:0000256" key="8">
    <source>
        <dbReference type="ARBA" id="ARBA00022679"/>
    </source>
</evidence>
<evidence type="ECO:0000256" key="9">
    <source>
        <dbReference type="ARBA" id="ARBA00022692"/>
    </source>
</evidence>
<dbReference type="RefSeq" id="WP_034435711.1">
    <property type="nucleotide sequence ID" value="NZ_CBTK010000286.1"/>
</dbReference>
<keyword evidence="8" id="KW-0808">Transferase</keyword>
<evidence type="ECO:0000256" key="13">
    <source>
        <dbReference type="ARBA" id="ARBA00022989"/>
    </source>
</evidence>
<dbReference type="InterPro" id="IPR003661">
    <property type="entry name" value="HisK_dim/P_dom"/>
</dbReference>
<feature type="transmembrane region" description="Helical" evidence="17">
    <location>
        <begin position="69"/>
        <end position="87"/>
    </location>
</feature>
<dbReference type="SUPFAM" id="SSF55874">
    <property type="entry name" value="ATPase domain of HSP90 chaperone/DNA topoisomerase II/histidine kinase"/>
    <property type="match status" value="1"/>
</dbReference>
<keyword evidence="10" id="KW-0547">Nucleotide-binding</keyword>
<dbReference type="GO" id="GO:0005524">
    <property type="term" value="F:ATP binding"/>
    <property type="evidence" value="ECO:0007669"/>
    <property type="project" value="UniProtKB-KW"/>
</dbReference>
<keyword evidence="14" id="KW-0902">Two-component regulatory system</keyword>
<evidence type="ECO:0000256" key="3">
    <source>
        <dbReference type="ARBA" id="ARBA00004314"/>
    </source>
</evidence>
<dbReference type="InterPro" id="IPR036890">
    <property type="entry name" value="HATPase_C_sf"/>
</dbReference>
<feature type="transmembrane region" description="Helical" evidence="17">
    <location>
        <begin position="417"/>
        <end position="443"/>
    </location>
</feature>
<dbReference type="Gene3D" id="1.10.287.130">
    <property type="match status" value="1"/>
</dbReference>
<dbReference type="InterPro" id="IPR038377">
    <property type="entry name" value="Na/Glc_symporter_sf"/>
</dbReference>
<keyword evidence="7" id="KW-0597">Phosphoprotein</keyword>
<feature type="transmembrane region" description="Helical" evidence="17">
    <location>
        <begin position="450"/>
        <end position="471"/>
    </location>
</feature>
<keyword evidence="15 17" id="KW-0472">Membrane</keyword>
<comment type="caution">
    <text evidence="19">The sequence shown here is derived from an EMBL/GenBank/DDBJ whole genome shotgun (WGS) entry which is preliminary data.</text>
</comment>
<feature type="transmembrane region" description="Helical" evidence="17">
    <location>
        <begin position="252"/>
        <end position="269"/>
    </location>
</feature>
<dbReference type="PRINTS" id="PR00344">
    <property type="entry name" value="BCTRLSENSOR"/>
</dbReference>
<feature type="transmembrane region" description="Helical" evidence="17">
    <location>
        <begin position="167"/>
        <end position="184"/>
    </location>
</feature>
<dbReference type="GO" id="GO:0000155">
    <property type="term" value="F:phosphorelay sensor kinase activity"/>
    <property type="evidence" value="ECO:0007669"/>
    <property type="project" value="InterPro"/>
</dbReference>
<dbReference type="FunFam" id="3.30.565.10:FF:000023">
    <property type="entry name" value="PAS domain-containing sensor histidine kinase"/>
    <property type="match status" value="1"/>
</dbReference>
<dbReference type="Proteomes" id="UP000019184">
    <property type="component" value="Unassembled WGS sequence"/>
</dbReference>
<keyword evidence="12" id="KW-0067">ATP-binding</keyword>
<keyword evidence="16" id="KW-0175">Coiled coil</keyword>
<name>A0A7U7GEN9_9GAMM</name>
<feature type="transmembrane region" description="Helical" evidence="17">
    <location>
        <begin position="6"/>
        <end position="25"/>
    </location>
</feature>
<dbReference type="InterPro" id="IPR005467">
    <property type="entry name" value="His_kinase_dom"/>
</dbReference>
<dbReference type="GO" id="GO:0045121">
    <property type="term" value="C:membrane raft"/>
    <property type="evidence" value="ECO:0007669"/>
    <property type="project" value="UniProtKB-SubCell"/>
</dbReference>
<dbReference type="CDD" id="cd10322">
    <property type="entry name" value="SLC5sbd"/>
    <property type="match status" value="1"/>
</dbReference>
<dbReference type="Gene3D" id="1.20.1730.10">
    <property type="entry name" value="Sodium/glucose cotransporter"/>
    <property type="match status" value="1"/>
</dbReference>
<evidence type="ECO:0000256" key="12">
    <source>
        <dbReference type="ARBA" id="ARBA00022840"/>
    </source>
</evidence>
<feature type="transmembrane region" description="Helical" evidence="17">
    <location>
        <begin position="390"/>
        <end position="411"/>
    </location>
</feature>
<dbReference type="GO" id="GO:0022857">
    <property type="term" value="F:transmembrane transporter activity"/>
    <property type="evidence" value="ECO:0007669"/>
    <property type="project" value="InterPro"/>
</dbReference>
<evidence type="ECO:0000256" key="10">
    <source>
        <dbReference type="ARBA" id="ARBA00022741"/>
    </source>
</evidence>
<feature type="domain" description="Histidine kinase" evidence="18">
    <location>
        <begin position="688"/>
        <end position="907"/>
    </location>
</feature>
<feature type="transmembrane region" description="Helical" evidence="17">
    <location>
        <begin position="37"/>
        <end position="57"/>
    </location>
</feature>
<protein>
    <recommendedName>
        <fullName evidence="5">histidine kinase</fullName>
        <ecNumber evidence="5">2.7.13.3</ecNumber>
    </recommendedName>
</protein>
<keyword evidence="13 17" id="KW-1133">Transmembrane helix</keyword>
<feature type="transmembrane region" description="Helical" evidence="17">
    <location>
        <begin position="290"/>
        <end position="315"/>
    </location>
</feature>
<dbReference type="PANTHER" id="PTHR43711:SF30">
    <property type="entry name" value="HISTIDINE KINASE"/>
    <property type="match status" value="1"/>
</dbReference>
<keyword evidence="9 17" id="KW-0812">Transmembrane</keyword>
<evidence type="ECO:0000256" key="2">
    <source>
        <dbReference type="ARBA" id="ARBA00004236"/>
    </source>
</evidence>
<evidence type="ECO:0000259" key="18">
    <source>
        <dbReference type="PROSITE" id="PS50109"/>
    </source>
</evidence>